<gene>
    <name evidence="1" type="ORF">JZK55_09420</name>
</gene>
<dbReference type="KEGG" id="dtp:JZK55_09420"/>
<dbReference type="RefSeq" id="WP_203473474.1">
    <property type="nucleotide sequence ID" value="NZ_AP022873.1"/>
</dbReference>
<reference evidence="1 2" key="1">
    <citation type="submission" date="2020-03" db="EMBL/GenBank/DDBJ databases">
        <title>Complete genome sequences of two sulfur-disproportionating bacterial strains T55J and Mzg5.</title>
        <authorList>
            <person name="Umezawa K."/>
            <person name="Kojima H."/>
            <person name="Kato Y."/>
            <person name="Fukui M."/>
        </authorList>
    </citation>
    <scope>NUCLEOTIDE SEQUENCE [LARGE SCALE GENOMIC DNA]</scope>
    <source>
        <strain evidence="1 2">T55J</strain>
    </source>
</reference>
<proteinExistence type="predicted"/>
<dbReference type="Proteomes" id="UP000516360">
    <property type="component" value="Chromosome"/>
</dbReference>
<evidence type="ECO:0000313" key="2">
    <source>
        <dbReference type="Proteomes" id="UP000516360"/>
    </source>
</evidence>
<accession>A0A7G1GZU9</accession>
<keyword evidence="2" id="KW-1185">Reference proteome</keyword>
<protein>
    <recommendedName>
        <fullName evidence="3">DUF4440 domain-containing protein</fullName>
    </recommendedName>
</protein>
<evidence type="ECO:0008006" key="3">
    <source>
        <dbReference type="Google" id="ProtNLM"/>
    </source>
</evidence>
<dbReference type="EMBL" id="AP022873">
    <property type="protein sequence ID" value="BCB96020.1"/>
    <property type="molecule type" value="Genomic_DNA"/>
</dbReference>
<organism evidence="1 2">
    <name type="scientific">Dissulfurispira thermophila</name>
    <dbReference type="NCBI Taxonomy" id="2715679"/>
    <lineage>
        <taxon>Bacteria</taxon>
        <taxon>Pseudomonadati</taxon>
        <taxon>Nitrospirota</taxon>
        <taxon>Thermodesulfovibrionia</taxon>
        <taxon>Thermodesulfovibrionales</taxon>
        <taxon>Dissulfurispiraceae</taxon>
        <taxon>Dissulfurispira</taxon>
    </lineage>
</organism>
<name>A0A7G1GZU9_9BACT</name>
<dbReference type="AlphaFoldDB" id="A0A7G1GZU9"/>
<sequence length="133" mass="15418">MLVKDTIISYNKLLIEAAKTGDAEPLKDILIQREREKLDHWIASWHDSKVYMDSRLEGIKFKNIAISGNTANAITSEDWIYEYRDLETGQSVLPVSSTHYEMEYILQRANKEDKKWVITGINIKAEKSEKITK</sequence>
<evidence type="ECO:0000313" key="1">
    <source>
        <dbReference type="EMBL" id="BCB96020.1"/>
    </source>
</evidence>